<comment type="similarity">
    <text evidence="1">Belongs to the 4-hydroxybenzoyl-CoA thioesterase family.</text>
</comment>
<name>A0A1S7DS53_RIEAN</name>
<dbReference type="RefSeq" id="WP_079207166.1">
    <property type="nucleotide sequence ID" value="NZ_CP011859.1"/>
</dbReference>
<dbReference type="Pfam" id="PF13279">
    <property type="entry name" value="4HBT_2"/>
    <property type="match status" value="1"/>
</dbReference>
<dbReference type="SUPFAM" id="SSF54637">
    <property type="entry name" value="Thioesterase/thiol ester dehydrase-isomerase"/>
    <property type="match status" value="1"/>
</dbReference>
<proteinExistence type="inferred from homology"/>
<evidence type="ECO:0000313" key="3">
    <source>
        <dbReference type="EMBL" id="AQY21898.1"/>
    </source>
</evidence>
<dbReference type="Proteomes" id="UP000189883">
    <property type="component" value="Chromosome"/>
</dbReference>
<dbReference type="PANTHER" id="PTHR31793:SF27">
    <property type="entry name" value="NOVEL THIOESTERASE SUPERFAMILY DOMAIN AND SAPOSIN A-TYPE DOMAIN CONTAINING PROTEIN (0610012H03RIK)"/>
    <property type="match status" value="1"/>
</dbReference>
<dbReference type="EMBL" id="CP011859">
    <property type="protein sequence ID" value="AQY21898.1"/>
    <property type="molecule type" value="Genomic_DNA"/>
</dbReference>
<evidence type="ECO:0000256" key="1">
    <source>
        <dbReference type="ARBA" id="ARBA00005953"/>
    </source>
</evidence>
<evidence type="ECO:0000256" key="2">
    <source>
        <dbReference type="ARBA" id="ARBA00022801"/>
    </source>
</evidence>
<dbReference type="Gene3D" id="3.10.129.10">
    <property type="entry name" value="Hotdog Thioesterase"/>
    <property type="match status" value="1"/>
</dbReference>
<accession>A0A1S7DS53</accession>
<dbReference type="CDD" id="cd00586">
    <property type="entry name" value="4HBT"/>
    <property type="match status" value="1"/>
</dbReference>
<organism evidence="3 4">
    <name type="scientific">Riemerella anatipestifer</name>
    <name type="common">Moraxella anatipestifer</name>
    <dbReference type="NCBI Taxonomy" id="34085"/>
    <lineage>
        <taxon>Bacteria</taxon>
        <taxon>Pseudomonadati</taxon>
        <taxon>Bacteroidota</taxon>
        <taxon>Flavobacteriia</taxon>
        <taxon>Flavobacteriales</taxon>
        <taxon>Weeksellaceae</taxon>
        <taxon>Riemerella</taxon>
    </lineage>
</organism>
<dbReference type="GO" id="GO:0047617">
    <property type="term" value="F:fatty acyl-CoA hydrolase activity"/>
    <property type="evidence" value="ECO:0007669"/>
    <property type="project" value="TreeGrafter"/>
</dbReference>
<protein>
    <submittedName>
        <fullName evidence="3">Thioesterase</fullName>
    </submittedName>
</protein>
<sequence length="164" mass="19290">MGELKEFESIVKIRFADCDPIGHLNNVKYLEYMLNAREDHVEDNYGFTYQEYAQKTGCTWIAIENQIAYLREIRANTKAKITSKTIMMDKRTALVEILMKALDSDLVYAVLWVKVIHFNLKTRKSQEHTPEITEQFGEFLIEISEKTFQERVDNLRKINKFVGM</sequence>
<dbReference type="PANTHER" id="PTHR31793">
    <property type="entry name" value="4-HYDROXYBENZOYL-COA THIOESTERASE FAMILY MEMBER"/>
    <property type="match status" value="1"/>
</dbReference>
<dbReference type="InterPro" id="IPR029069">
    <property type="entry name" value="HotDog_dom_sf"/>
</dbReference>
<dbReference type="InterPro" id="IPR050563">
    <property type="entry name" value="4-hydroxybenzoyl-CoA_TE"/>
</dbReference>
<gene>
    <name evidence="3" type="ORF">AB406_0947</name>
</gene>
<keyword evidence="2" id="KW-0378">Hydrolase</keyword>
<dbReference type="AlphaFoldDB" id="A0A1S7DS53"/>
<evidence type="ECO:0000313" key="4">
    <source>
        <dbReference type="Proteomes" id="UP000189883"/>
    </source>
</evidence>
<reference evidence="3 4" key="1">
    <citation type="submission" date="2015-06" db="EMBL/GenBank/DDBJ databases">
        <title>R. anatipestifer strain HXb2 is the most virulent strain so far, and the genome sequence would help us uncover the pathogenesis.</title>
        <authorList>
            <person name="Hu Q."/>
            <person name="Qi J."/>
            <person name="Bo H."/>
            <person name="Liu G."/>
            <person name="Tao M."/>
            <person name="Ding Y."/>
            <person name="Xue Y."/>
        </authorList>
    </citation>
    <scope>NUCLEOTIDE SEQUENCE [LARGE SCALE GENOMIC DNA]</scope>
    <source>
        <strain evidence="3 4">HXb2</strain>
    </source>
</reference>